<protein>
    <submittedName>
        <fullName evidence="1">Uncharacterized protein</fullName>
    </submittedName>
</protein>
<proteinExistence type="predicted"/>
<dbReference type="PROSITE" id="PS51257">
    <property type="entry name" value="PROKAR_LIPOPROTEIN"/>
    <property type="match status" value="1"/>
</dbReference>
<evidence type="ECO:0000313" key="1">
    <source>
        <dbReference type="EMBL" id="KAF5784711.1"/>
    </source>
</evidence>
<keyword evidence="2" id="KW-1185">Reference proteome</keyword>
<organism evidence="1 2">
    <name type="scientific">Helianthus annuus</name>
    <name type="common">Common sunflower</name>
    <dbReference type="NCBI Taxonomy" id="4232"/>
    <lineage>
        <taxon>Eukaryota</taxon>
        <taxon>Viridiplantae</taxon>
        <taxon>Streptophyta</taxon>
        <taxon>Embryophyta</taxon>
        <taxon>Tracheophyta</taxon>
        <taxon>Spermatophyta</taxon>
        <taxon>Magnoliopsida</taxon>
        <taxon>eudicotyledons</taxon>
        <taxon>Gunneridae</taxon>
        <taxon>Pentapetalae</taxon>
        <taxon>asterids</taxon>
        <taxon>campanulids</taxon>
        <taxon>Asterales</taxon>
        <taxon>Asteraceae</taxon>
        <taxon>Asteroideae</taxon>
        <taxon>Heliantheae alliance</taxon>
        <taxon>Heliantheae</taxon>
        <taxon>Helianthus</taxon>
    </lineage>
</organism>
<dbReference type="Gramene" id="mRNA:HanXRQr2_Chr10g0420121">
    <property type="protein sequence ID" value="CDS:HanXRQr2_Chr10g0420121.1"/>
    <property type="gene ID" value="HanXRQr2_Chr10g0420121"/>
</dbReference>
<dbReference type="Proteomes" id="UP000215914">
    <property type="component" value="Unassembled WGS sequence"/>
</dbReference>
<dbReference type="AlphaFoldDB" id="A0A9K3HUV5"/>
<reference evidence="1" key="2">
    <citation type="submission" date="2020-06" db="EMBL/GenBank/DDBJ databases">
        <title>Helianthus annuus Genome sequencing and assembly Release 2.</title>
        <authorList>
            <person name="Gouzy J."/>
            <person name="Langlade N."/>
            <person name="Munos S."/>
        </authorList>
    </citation>
    <scope>NUCLEOTIDE SEQUENCE</scope>
    <source>
        <tissue evidence="1">Leaves</tissue>
    </source>
</reference>
<dbReference type="EMBL" id="MNCJ02000325">
    <property type="protein sequence ID" value="KAF5784711.1"/>
    <property type="molecule type" value="Genomic_DNA"/>
</dbReference>
<sequence length="91" mass="8611">MIAPAKAGGVRCCGCGCSCGGGCCCIGGVGCAGGAGACSTCVGCCCCCCCCCCCNNCIAGICGITVFGFCSVIFCKKVTTAASFAATMDLS</sequence>
<comment type="caution">
    <text evidence="1">The sequence shown here is derived from an EMBL/GenBank/DDBJ whole genome shotgun (WGS) entry which is preliminary data.</text>
</comment>
<evidence type="ECO:0000313" key="2">
    <source>
        <dbReference type="Proteomes" id="UP000215914"/>
    </source>
</evidence>
<gene>
    <name evidence="1" type="ORF">HanXRQr2_Chr10g0420121</name>
</gene>
<name>A0A9K3HUV5_HELAN</name>
<reference evidence="1" key="1">
    <citation type="journal article" date="2017" name="Nature">
        <title>The sunflower genome provides insights into oil metabolism, flowering and Asterid evolution.</title>
        <authorList>
            <person name="Badouin H."/>
            <person name="Gouzy J."/>
            <person name="Grassa C.J."/>
            <person name="Murat F."/>
            <person name="Staton S.E."/>
            <person name="Cottret L."/>
            <person name="Lelandais-Briere C."/>
            <person name="Owens G.L."/>
            <person name="Carrere S."/>
            <person name="Mayjonade B."/>
            <person name="Legrand L."/>
            <person name="Gill N."/>
            <person name="Kane N.C."/>
            <person name="Bowers J.E."/>
            <person name="Hubner S."/>
            <person name="Bellec A."/>
            <person name="Berard A."/>
            <person name="Berges H."/>
            <person name="Blanchet N."/>
            <person name="Boniface M.C."/>
            <person name="Brunel D."/>
            <person name="Catrice O."/>
            <person name="Chaidir N."/>
            <person name="Claudel C."/>
            <person name="Donnadieu C."/>
            <person name="Faraut T."/>
            <person name="Fievet G."/>
            <person name="Helmstetter N."/>
            <person name="King M."/>
            <person name="Knapp S.J."/>
            <person name="Lai Z."/>
            <person name="Le Paslier M.C."/>
            <person name="Lippi Y."/>
            <person name="Lorenzon L."/>
            <person name="Mandel J.R."/>
            <person name="Marage G."/>
            <person name="Marchand G."/>
            <person name="Marquand E."/>
            <person name="Bret-Mestries E."/>
            <person name="Morien E."/>
            <person name="Nambeesan S."/>
            <person name="Nguyen T."/>
            <person name="Pegot-Espagnet P."/>
            <person name="Pouilly N."/>
            <person name="Raftis F."/>
            <person name="Sallet E."/>
            <person name="Schiex T."/>
            <person name="Thomas J."/>
            <person name="Vandecasteele C."/>
            <person name="Vares D."/>
            <person name="Vear F."/>
            <person name="Vautrin S."/>
            <person name="Crespi M."/>
            <person name="Mangin B."/>
            <person name="Burke J.M."/>
            <person name="Salse J."/>
            <person name="Munos S."/>
            <person name="Vincourt P."/>
            <person name="Rieseberg L.H."/>
            <person name="Langlade N.B."/>
        </authorList>
    </citation>
    <scope>NUCLEOTIDE SEQUENCE</scope>
    <source>
        <tissue evidence="1">Leaves</tissue>
    </source>
</reference>
<accession>A0A9K3HUV5</accession>